<dbReference type="PANTHER" id="PTHR43976">
    <property type="entry name" value="SHORT CHAIN DEHYDROGENASE"/>
    <property type="match status" value="1"/>
</dbReference>
<dbReference type="Pfam" id="PF00106">
    <property type="entry name" value="adh_short"/>
    <property type="match status" value="1"/>
</dbReference>
<dbReference type="Proteomes" id="UP000053558">
    <property type="component" value="Unassembled WGS sequence"/>
</dbReference>
<feature type="non-terminal residue" evidence="4">
    <location>
        <position position="1"/>
    </location>
</feature>
<accession>A0A5M3M8B8</accession>
<comment type="similarity">
    <text evidence="1">Belongs to the short-chain dehydrogenases/reductases (SDR) family.</text>
</comment>
<dbReference type="KEGG" id="cput:CONPUDRAFT_65510"/>
<dbReference type="SUPFAM" id="SSF51735">
    <property type="entry name" value="NAD(P)-binding Rossmann-fold domains"/>
    <property type="match status" value="1"/>
</dbReference>
<feature type="compositionally biased region" description="Basic residues" evidence="3">
    <location>
        <begin position="310"/>
        <end position="320"/>
    </location>
</feature>
<reference evidence="5" key="1">
    <citation type="journal article" date="2012" name="Science">
        <title>The Paleozoic origin of enzymatic lignin decomposition reconstructed from 31 fungal genomes.</title>
        <authorList>
            <person name="Floudas D."/>
            <person name="Binder M."/>
            <person name="Riley R."/>
            <person name="Barry K."/>
            <person name="Blanchette R.A."/>
            <person name="Henrissat B."/>
            <person name="Martinez A.T."/>
            <person name="Otillar R."/>
            <person name="Spatafora J.W."/>
            <person name="Yadav J.S."/>
            <person name="Aerts A."/>
            <person name="Benoit I."/>
            <person name="Boyd A."/>
            <person name="Carlson A."/>
            <person name="Copeland A."/>
            <person name="Coutinho P.M."/>
            <person name="de Vries R.P."/>
            <person name="Ferreira P."/>
            <person name="Findley K."/>
            <person name="Foster B."/>
            <person name="Gaskell J."/>
            <person name="Glotzer D."/>
            <person name="Gorecki P."/>
            <person name="Heitman J."/>
            <person name="Hesse C."/>
            <person name="Hori C."/>
            <person name="Igarashi K."/>
            <person name="Jurgens J.A."/>
            <person name="Kallen N."/>
            <person name="Kersten P."/>
            <person name="Kohler A."/>
            <person name="Kuees U."/>
            <person name="Kumar T.K.A."/>
            <person name="Kuo A."/>
            <person name="LaButti K."/>
            <person name="Larrondo L.F."/>
            <person name="Lindquist E."/>
            <person name="Ling A."/>
            <person name="Lombard V."/>
            <person name="Lucas S."/>
            <person name="Lundell T."/>
            <person name="Martin R."/>
            <person name="McLaughlin D.J."/>
            <person name="Morgenstern I."/>
            <person name="Morin E."/>
            <person name="Murat C."/>
            <person name="Nagy L.G."/>
            <person name="Nolan M."/>
            <person name="Ohm R.A."/>
            <person name="Patyshakuliyeva A."/>
            <person name="Rokas A."/>
            <person name="Ruiz-Duenas F.J."/>
            <person name="Sabat G."/>
            <person name="Salamov A."/>
            <person name="Samejima M."/>
            <person name="Schmutz J."/>
            <person name="Slot J.C."/>
            <person name="St John F."/>
            <person name="Stenlid J."/>
            <person name="Sun H."/>
            <person name="Sun S."/>
            <person name="Syed K."/>
            <person name="Tsang A."/>
            <person name="Wiebenga A."/>
            <person name="Young D."/>
            <person name="Pisabarro A."/>
            <person name="Eastwood D.C."/>
            <person name="Martin F."/>
            <person name="Cullen D."/>
            <person name="Grigoriev I.V."/>
            <person name="Hibbett D.S."/>
        </authorList>
    </citation>
    <scope>NUCLEOTIDE SEQUENCE [LARGE SCALE GENOMIC DNA]</scope>
    <source>
        <strain evidence="5">RWD-64-598 SS2</strain>
    </source>
</reference>
<dbReference type="InterPro" id="IPR051911">
    <property type="entry name" value="SDR_oxidoreductase"/>
</dbReference>
<gene>
    <name evidence="4" type="ORF">CONPUDRAFT_65510</name>
</gene>
<dbReference type="EMBL" id="JH711588">
    <property type="protein sequence ID" value="EIW75512.1"/>
    <property type="molecule type" value="Genomic_DNA"/>
</dbReference>
<organism evidence="4 5">
    <name type="scientific">Coniophora puteana (strain RWD-64-598)</name>
    <name type="common">Brown rot fungus</name>
    <dbReference type="NCBI Taxonomy" id="741705"/>
    <lineage>
        <taxon>Eukaryota</taxon>
        <taxon>Fungi</taxon>
        <taxon>Dikarya</taxon>
        <taxon>Basidiomycota</taxon>
        <taxon>Agaricomycotina</taxon>
        <taxon>Agaricomycetes</taxon>
        <taxon>Agaricomycetidae</taxon>
        <taxon>Boletales</taxon>
        <taxon>Coniophorineae</taxon>
        <taxon>Coniophoraceae</taxon>
        <taxon>Coniophora</taxon>
    </lineage>
</organism>
<evidence type="ECO:0000313" key="4">
    <source>
        <dbReference type="EMBL" id="EIW75512.1"/>
    </source>
</evidence>
<feature type="region of interest" description="Disordered" evidence="3">
    <location>
        <begin position="279"/>
        <end position="320"/>
    </location>
</feature>
<dbReference type="PRINTS" id="PR00081">
    <property type="entry name" value="GDHRDH"/>
</dbReference>
<dbReference type="GO" id="GO:0016491">
    <property type="term" value="F:oxidoreductase activity"/>
    <property type="evidence" value="ECO:0007669"/>
    <property type="project" value="UniProtKB-KW"/>
</dbReference>
<keyword evidence="2" id="KW-0560">Oxidoreductase</keyword>
<evidence type="ECO:0000256" key="1">
    <source>
        <dbReference type="ARBA" id="ARBA00006484"/>
    </source>
</evidence>
<dbReference type="PANTHER" id="PTHR43976:SF16">
    <property type="entry name" value="SHORT-CHAIN DEHYDROGENASE_REDUCTASE FAMILY PROTEIN"/>
    <property type="match status" value="1"/>
</dbReference>
<dbReference type="OrthoDB" id="1274115at2759"/>
<name>A0A5M3M8B8_CONPW</name>
<protein>
    <submittedName>
        <fullName evidence="4">NAD(P)-binding protein</fullName>
    </submittedName>
</protein>
<keyword evidence="5" id="KW-1185">Reference proteome</keyword>
<sequence>TGTSSGFGRRLVEIALARGDRVLASARDPSKLTFPSNPSLRTLALDLNAGFAAIQAAVDGAVAACGWDTVDVLVNNGGIGLPGYLEEGGSARLMQQFQTNVFGPLDVTNAVLPYMRKRDGTVVMIGSRSAWRPEIRVRAPLHALTECLTVEIAPFGIRTLLVEPGAFRTENIYGQHFLSPSTHPADFSTGGTARDIPDYAVTRDADIAKFAAPSGKQPGDPDKAARAIVDVVRGEGVAEGREWPMYLVLGTDADDNIREKVGKVIKDIDEWRDVVRGVGFEPDPKGQAPVANGHAVAAPSKGEEEDREEKKKRKSGCIIA</sequence>
<evidence type="ECO:0000256" key="3">
    <source>
        <dbReference type="SAM" id="MobiDB-lite"/>
    </source>
</evidence>
<dbReference type="RefSeq" id="XP_007774088.1">
    <property type="nucleotide sequence ID" value="XM_007775898.1"/>
</dbReference>
<dbReference type="OMA" id="ANIREKC"/>
<evidence type="ECO:0000313" key="5">
    <source>
        <dbReference type="Proteomes" id="UP000053558"/>
    </source>
</evidence>
<comment type="caution">
    <text evidence="4">The sequence shown here is derived from an EMBL/GenBank/DDBJ whole genome shotgun (WGS) entry which is preliminary data.</text>
</comment>
<dbReference type="Gene3D" id="3.40.50.720">
    <property type="entry name" value="NAD(P)-binding Rossmann-like Domain"/>
    <property type="match status" value="1"/>
</dbReference>
<proteinExistence type="inferred from homology"/>
<dbReference type="InterPro" id="IPR002347">
    <property type="entry name" value="SDR_fam"/>
</dbReference>
<evidence type="ECO:0000256" key="2">
    <source>
        <dbReference type="ARBA" id="ARBA00023002"/>
    </source>
</evidence>
<dbReference type="GeneID" id="19208431"/>
<dbReference type="InterPro" id="IPR036291">
    <property type="entry name" value="NAD(P)-bd_dom_sf"/>
</dbReference>
<dbReference type="AlphaFoldDB" id="A0A5M3M8B8"/>